<dbReference type="Pfam" id="PF26099">
    <property type="entry name" value="DUF8034"/>
    <property type="match status" value="2"/>
</dbReference>
<organism evidence="1 2">
    <name type="scientific">Agaribacillus aureus</name>
    <dbReference type="NCBI Taxonomy" id="3051825"/>
    <lineage>
        <taxon>Bacteria</taxon>
        <taxon>Pseudomonadati</taxon>
        <taxon>Bacteroidota</taxon>
        <taxon>Cytophagia</taxon>
        <taxon>Cytophagales</taxon>
        <taxon>Splendidivirgaceae</taxon>
        <taxon>Agaribacillus</taxon>
    </lineage>
</organism>
<dbReference type="EMBL" id="JAUJEB010000005">
    <property type="protein sequence ID" value="MDN5214906.1"/>
    <property type="molecule type" value="Genomic_DNA"/>
</dbReference>
<sequence>MMKQKRFKNTAARYLLAGCILLFHWHGRAQSPLRITTPMSPPEWALLEREVLDASGEAVVKFYNQYFDERGYLLHVSRWGALDGTDDAIENFKNWTILHALGASDQVLNLYKQGLEGIYRQYANVRTTATDVAKMGCFYKEFMPMSDFMHQAEGYQGLIHQGLSDPNNHLMQRRFRRFAGFYMNEDPDALNYDPEKKIIRSFWTGSMGPMLREGTAYDWGGDFTRGKFHLLHHAEGRTKMMDYAEQYEGIIHHFYYFPQSTAGDHPLNLNATQLALNAYMLDHENKYKDWLLEYAGAWKKRAQDNGGNFPSNVGLDGKTGTGVADKWYLDKKAETGKWYMGTYGWNFSFHHWKKRHEHENNVFWGIWPGMGNAYLVTGDPSYISALRTQMDNLYAHKKHIKGVEMIPRNYGIHIDRDHPLKYDVFNVVDEKLDVPDGQGVEGWYNWIPAGFYMSELVDIYLWSMDRKDLKRIKGVEWIDFLEGNDPGYPVRALRNQLEFIRSQLQKMRNDPTTPDTRLADWSLGMSPVAINDLLRLTLGGNLTGRIWTLHTRVRYFDPENRRAGLPKDVASLVTKMEEGITKVMLVNINQLEPRKVVIQTGAYGEHECLWVEIGGKRFSVNSHHFTVNLDPGTGSELVISTNRYANQPTLSFPW</sequence>
<evidence type="ECO:0000313" key="2">
    <source>
        <dbReference type="Proteomes" id="UP001172083"/>
    </source>
</evidence>
<accession>A0ABT8LCH7</accession>
<protein>
    <submittedName>
        <fullName evidence="1">Uncharacterized protein</fullName>
    </submittedName>
</protein>
<evidence type="ECO:0000313" key="1">
    <source>
        <dbReference type="EMBL" id="MDN5214906.1"/>
    </source>
</evidence>
<dbReference type="Proteomes" id="UP001172083">
    <property type="component" value="Unassembled WGS sequence"/>
</dbReference>
<gene>
    <name evidence="1" type="ORF">QQ020_22690</name>
</gene>
<dbReference type="RefSeq" id="WP_346760244.1">
    <property type="nucleotide sequence ID" value="NZ_JAUJEB010000005.1"/>
</dbReference>
<proteinExistence type="predicted"/>
<dbReference type="InterPro" id="IPR058347">
    <property type="entry name" value="DUF8034"/>
</dbReference>
<name>A0ABT8LCH7_9BACT</name>
<reference evidence="1" key="1">
    <citation type="submission" date="2023-06" db="EMBL/GenBank/DDBJ databases">
        <title>Genomic of Agaribacillus aureum.</title>
        <authorList>
            <person name="Wang G."/>
        </authorList>
    </citation>
    <scope>NUCLEOTIDE SEQUENCE</scope>
    <source>
        <strain evidence="1">BMA12</strain>
    </source>
</reference>
<comment type="caution">
    <text evidence="1">The sequence shown here is derived from an EMBL/GenBank/DDBJ whole genome shotgun (WGS) entry which is preliminary data.</text>
</comment>
<keyword evidence="2" id="KW-1185">Reference proteome</keyword>